<proteinExistence type="predicted"/>
<keyword evidence="2" id="KW-1185">Reference proteome</keyword>
<reference evidence="1" key="1">
    <citation type="submission" date="2013-05" db="EMBL/GenBank/DDBJ databases">
        <title>Genome assembly of Cystobacter fuscus DSM 2262.</title>
        <authorList>
            <person name="Sharma G."/>
            <person name="Khatri I."/>
            <person name="Kaur C."/>
            <person name="Mayilraj S."/>
            <person name="Subramanian S."/>
        </authorList>
    </citation>
    <scope>NUCLEOTIDE SEQUENCE [LARGE SCALE GENOMIC DNA]</scope>
    <source>
        <strain evidence="1">DSM 2262</strain>
    </source>
</reference>
<organism evidence="1 2">
    <name type="scientific">Cystobacter fuscus (strain ATCC 25194 / DSM 2262 / NBRC 100088 / M29)</name>
    <dbReference type="NCBI Taxonomy" id="1242864"/>
    <lineage>
        <taxon>Bacteria</taxon>
        <taxon>Pseudomonadati</taxon>
        <taxon>Myxococcota</taxon>
        <taxon>Myxococcia</taxon>
        <taxon>Myxococcales</taxon>
        <taxon>Cystobacterineae</taxon>
        <taxon>Archangiaceae</taxon>
        <taxon>Cystobacter</taxon>
    </lineage>
</organism>
<evidence type="ECO:0000313" key="2">
    <source>
        <dbReference type="Proteomes" id="UP000011682"/>
    </source>
</evidence>
<sequence length="51" mass="5441">MLLYMDFTFLAVKSGTPGLGEALASKAITHAQTVRWAVLGGRVRRGSPGHD</sequence>
<protein>
    <submittedName>
        <fullName evidence="1">Uncharacterized protein</fullName>
    </submittedName>
</protein>
<name>S9R691_CYSF2</name>
<dbReference type="EMBL" id="ANAH02000002">
    <property type="protein sequence ID" value="EPX64513.1"/>
    <property type="molecule type" value="Genomic_DNA"/>
</dbReference>
<comment type="caution">
    <text evidence="1">The sequence shown here is derived from an EMBL/GenBank/DDBJ whole genome shotgun (WGS) entry which is preliminary data.</text>
</comment>
<evidence type="ECO:0000313" key="1">
    <source>
        <dbReference type="EMBL" id="EPX64513.1"/>
    </source>
</evidence>
<dbReference type="AlphaFoldDB" id="S9R691"/>
<accession>S9R691</accession>
<dbReference type="Proteomes" id="UP000011682">
    <property type="component" value="Unassembled WGS sequence"/>
</dbReference>
<gene>
    <name evidence="1" type="ORF">D187_003249</name>
</gene>